<dbReference type="InterPro" id="IPR036388">
    <property type="entry name" value="WH-like_DNA-bd_sf"/>
</dbReference>
<dbReference type="InterPro" id="IPR013325">
    <property type="entry name" value="RNA_pol_sigma_r2"/>
</dbReference>
<evidence type="ECO:0000313" key="9">
    <source>
        <dbReference type="Proteomes" id="UP000317176"/>
    </source>
</evidence>
<evidence type="ECO:0000313" key="8">
    <source>
        <dbReference type="EMBL" id="TWH99043.1"/>
    </source>
</evidence>
<dbReference type="Gene3D" id="1.10.10.10">
    <property type="entry name" value="Winged helix-like DNA-binding domain superfamily/Winged helix DNA-binding domain"/>
    <property type="match status" value="1"/>
</dbReference>
<keyword evidence="5" id="KW-0472">Membrane</keyword>
<name>A0A562KV24_9BRAD</name>
<evidence type="ECO:0000256" key="5">
    <source>
        <dbReference type="SAM" id="Phobius"/>
    </source>
</evidence>
<evidence type="ECO:0000256" key="2">
    <source>
        <dbReference type="ARBA" id="ARBA00023015"/>
    </source>
</evidence>
<dbReference type="SUPFAM" id="SSF88946">
    <property type="entry name" value="Sigma2 domain of RNA polymerase sigma factors"/>
    <property type="match status" value="1"/>
</dbReference>
<dbReference type="InterPro" id="IPR014284">
    <property type="entry name" value="RNA_pol_sigma-70_dom"/>
</dbReference>
<evidence type="ECO:0000259" key="6">
    <source>
        <dbReference type="Pfam" id="PF04542"/>
    </source>
</evidence>
<dbReference type="GO" id="GO:0016987">
    <property type="term" value="F:sigma factor activity"/>
    <property type="evidence" value="ECO:0007669"/>
    <property type="project" value="UniProtKB-KW"/>
</dbReference>
<accession>A0A562KV24</accession>
<dbReference type="NCBIfam" id="TIGR02937">
    <property type="entry name" value="sigma70-ECF"/>
    <property type="match status" value="1"/>
</dbReference>
<evidence type="ECO:0000256" key="4">
    <source>
        <dbReference type="ARBA" id="ARBA00023163"/>
    </source>
</evidence>
<comment type="caution">
    <text evidence="8">The sequence shown here is derived from an EMBL/GenBank/DDBJ whole genome shotgun (WGS) entry which is preliminary data.</text>
</comment>
<feature type="transmembrane region" description="Helical" evidence="5">
    <location>
        <begin position="70"/>
        <end position="92"/>
    </location>
</feature>
<reference evidence="8 9" key="1">
    <citation type="journal article" date="2015" name="Stand. Genomic Sci.">
        <title>Genomic Encyclopedia of Bacterial and Archaeal Type Strains, Phase III: the genomes of soil and plant-associated and newly described type strains.</title>
        <authorList>
            <person name="Whitman W.B."/>
            <person name="Woyke T."/>
            <person name="Klenk H.P."/>
            <person name="Zhou Y."/>
            <person name="Lilburn T.G."/>
            <person name="Beck B.J."/>
            <person name="De Vos P."/>
            <person name="Vandamme P."/>
            <person name="Eisen J.A."/>
            <person name="Garrity G."/>
            <person name="Hugenholtz P."/>
            <person name="Kyrpides N.C."/>
        </authorList>
    </citation>
    <scope>NUCLEOTIDE SEQUENCE [LARGE SCALE GENOMIC DNA]</scope>
    <source>
        <strain evidence="8 9">CGMCC 1.10947</strain>
    </source>
</reference>
<keyword evidence="5" id="KW-1133">Transmembrane helix</keyword>
<keyword evidence="2" id="KW-0805">Transcription regulation</keyword>
<comment type="similarity">
    <text evidence="1">Belongs to the sigma-70 factor family. ECF subfamily.</text>
</comment>
<dbReference type="Proteomes" id="UP000317176">
    <property type="component" value="Unassembled WGS sequence"/>
</dbReference>
<dbReference type="InterPro" id="IPR007627">
    <property type="entry name" value="RNA_pol_sigma70_r2"/>
</dbReference>
<dbReference type="SUPFAM" id="SSF88659">
    <property type="entry name" value="Sigma3 and sigma4 domains of RNA polymerase sigma factors"/>
    <property type="match status" value="1"/>
</dbReference>
<dbReference type="AlphaFoldDB" id="A0A562KV24"/>
<sequence>MTALARVSDDLVLAAQSGDRHALTQLLVALQPDIRRYARRLCYRASVIEDVVQEALIVVYRRVGTIRSPAALAGWLLTVIARLCMLPALMLMRGVEELATLEESRELAKVPPDELRMDLVNAIESLSPSHREVLLLRDLEDLTIGEIAGRLGVTREAVKSRLRRARALVREYLLGTKDSGREST</sequence>
<dbReference type="InterPro" id="IPR013249">
    <property type="entry name" value="RNA_pol_sigma70_r4_t2"/>
</dbReference>
<dbReference type="InterPro" id="IPR039425">
    <property type="entry name" value="RNA_pol_sigma-70-like"/>
</dbReference>
<evidence type="ECO:0000256" key="3">
    <source>
        <dbReference type="ARBA" id="ARBA00023082"/>
    </source>
</evidence>
<feature type="domain" description="RNA polymerase sigma-70 region 2" evidence="6">
    <location>
        <begin position="29"/>
        <end position="84"/>
    </location>
</feature>
<protein>
    <submittedName>
        <fullName evidence="8">RNA polymerase sigma factor (Sigma-70 family)</fullName>
    </submittedName>
</protein>
<feature type="domain" description="RNA polymerase sigma factor 70 region 4 type 2" evidence="7">
    <location>
        <begin position="117"/>
        <end position="167"/>
    </location>
</feature>
<keyword evidence="4" id="KW-0804">Transcription</keyword>
<dbReference type="GO" id="GO:0003677">
    <property type="term" value="F:DNA binding"/>
    <property type="evidence" value="ECO:0007669"/>
    <property type="project" value="InterPro"/>
</dbReference>
<dbReference type="Pfam" id="PF08281">
    <property type="entry name" value="Sigma70_r4_2"/>
    <property type="match status" value="1"/>
</dbReference>
<dbReference type="EMBL" id="VLKL01000019">
    <property type="protein sequence ID" value="TWH99043.1"/>
    <property type="molecule type" value="Genomic_DNA"/>
</dbReference>
<evidence type="ECO:0000259" key="7">
    <source>
        <dbReference type="Pfam" id="PF08281"/>
    </source>
</evidence>
<gene>
    <name evidence="8" type="ORF">IQ17_05622</name>
</gene>
<dbReference type="CDD" id="cd06171">
    <property type="entry name" value="Sigma70_r4"/>
    <property type="match status" value="1"/>
</dbReference>
<dbReference type="Gene3D" id="1.10.1740.10">
    <property type="match status" value="1"/>
</dbReference>
<evidence type="ECO:0000256" key="1">
    <source>
        <dbReference type="ARBA" id="ARBA00010641"/>
    </source>
</evidence>
<keyword evidence="9" id="KW-1185">Reference proteome</keyword>
<proteinExistence type="inferred from homology"/>
<dbReference type="PANTHER" id="PTHR43133:SF51">
    <property type="entry name" value="RNA POLYMERASE SIGMA FACTOR"/>
    <property type="match status" value="1"/>
</dbReference>
<dbReference type="GO" id="GO:0006352">
    <property type="term" value="P:DNA-templated transcription initiation"/>
    <property type="evidence" value="ECO:0007669"/>
    <property type="project" value="InterPro"/>
</dbReference>
<keyword evidence="5" id="KW-0812">Transmembrane</keyword>
<dbReference type="PANTHER" id="PTHR43133">
    <property type="entry name" value="RNA POLYMERASE ECF-TYPE SIGMA FACTO"/>
    <property type="match status" value="1"/>
</dbReference>
<dbReference type="Pfam" id="PF04542">
    <property type="entry name" value="Sigma70_r2"/>
    <property type="match status" value="1"/>
</dbReference>
<keyword evidence="3" id="KW-0731">Sigma factor</keyword>
<organism evidence="8 9">
    <name type="scientific">Bradyrhizobium daqingense</name>
    <dbReference type="NCBI Taxonomy" id="993502"/>
    <lineage>
        <taxon>Bacteria</taxon>
        <taxon>Pseudomonadati</taxon>
        <taxon>Pseudomonadota</taxon>
        <taxon>Alphaproteobacteria</taxon>
        <taxon>Hyphomicrobiales</taxon>
        <taxon>Nitrobacteraceae</taxon>
        <taxon>Bradyrhizobium</taxon>
    </lineage>
</organism>
<dbReference type="InterPro" id="IPR013324">
    <property type="entry name" value="RNA_pol_sigma_r3/r4-like"/>
</dbReference>